<organism evidence="11 12">
    <name type="scientific">Capsicum annuum</name>
    <name type="common">Capsicum pepper</name>
    <dbReference type="NCBI Taxonomy" id="4072"/>
    <lineage>
        <taxon>Eukaryota</taxon>
        <taxon>Viridiplantae</taxon>
        <taxon>Streptophyta</taxon>
        <taxon>Embryophyta</taxon>
        <taxon>Tracheophyta</taxon>
        <taxon>Spermatophyta</taxon>
        <taxon>Magnoliopsida</taxon>
        <taxon>eudicotyledons</taxon>
        <taxon>Gunneridae</taxon>
        <taxon>Pentapetalae</taxon>
        <taxon>asterids</taxon>
        <taxon>lamiids</taxon>
        <taxon>Solanales</taxon>
        <taxon>Solanaceae</taxon>
        <taxon>Solanoideae</taxon>
        <taxon>Capsiceae</taxon>
        <taxon>Capsicum</taxon>
    </lineage>
</organism>
<evidence type="ECO:0000313" key="12">
    <source>
        <dbReference type="Proteomes" id="UP000222542"/>
    </source>
</evidence>
<dbReference type="InterPro" id="IPR023271">
    <property type="entry name" value="Aquaporin-like"/>
</dbReference>
<dbReference type="OMA" id="YVYWITP"/>
<keyword evidence="6 10" id="KW-0472">Membrane</keyword>
<dbReference type="Gene3D" id="1.20.1080.10">
    <property type="entry name" value="Glycerol uptake facilitator protein"/>
    <property type="match status" value="1"/>
</dbReference>
<keyword evidence="2 9" id="KW-0813">Transport</keyword>
<dbReference type="FunFam" id="1.20.1080.10:FF:000043">
    <property type="entry name" value="Aquaporin SIP1-1"/>
    <property type="match status" value="1"/>
</dbReference>
<sequence length="243" mass="26130">MGSVKAAIADFVLTMMWVFCSATLGVFTYLIASAFGIVQPMTSLFITTFLLFVLFFVFGIVGDALGGAAFNPAGTAAFYAAGVGKDSLFTVATRFPAQAAGAVAGALAILEVVPTQFKHMLGGPSLKVDLHNGAIAEGILTFVMTFLVFMIVLKGPKNAVLKNWLLAMSTVTMVVAGSKYTGPSMNPANAFGWAYINNMHNTWEQLYVYWICPFIGAIMAAWTFRAVFPAPVKPKLKQKKKRN</sequence>
<feature type="transmembrane region" description="Helical" evidence="10">
    <location>
        <begin position="134"/>
        <end position="152"/>
    </location>
</feature>
<feature type="transmembrane region" description="Helical" evidence="10">
    <location>
        <begin position="207"/>
        <end position="232"/>
    </location>
</feature>
<dbReference type="AlphaFoldDB" id="A0A2G2Y0Y5"/>
<gene>
    <name evidence="11" type="ORF">T459_32769</name>
</gene>
<evidence type="ECO:0000256" key="2">
    <source>
        <dbReference type="ARBA" id="ARBA00022448"/>
    </source>
</evidence>
<dbReference type="PANTHER" id="PTHR46739">
    <property type="entry name" value="AQUAPORIN SIP1-1"/>
    <property type="match status" value="1"/>
</dbReference>
<dbReference type="InterPro" id="IPR044222">
    <property type="entry name" value="SIP1-1/2-like"/>
</dbReference>
<evidence type="ECO:0000256" key="10">
    <source>
        <dbReference type="SAM" id="Phobius"/>
    </source>
</evidence>
<reference evidence="11 12" key="1">
    <citation type="journal article" date="2014" name="Nat. Genet.">
        <title>Genome sequence of the hot pepper provides insights into the evolution of pungency in Capsicum species.</title>
        <authorList>
            <person name="Kim S."/>
            <person name="Park M."/>
            <person name="Yeom S.I."/>
            <person name="Kim Y.M."/>
            <person name="Lee J.M."/>
            <person name="Lee H.A."/>
            <person name="Seo E."/>
            <person name="Choi J."/>
            <person name="Cheong K."/>
            <person name="Kim K.T."/>
            <person name="Jung K."/>
            <person name="Lee G.W."/>
            <person name="Oh S.K."/>
            <person name="Bae C."/>
            <person name="Kim S.B."/>
            <person name="Lee H.Y."/>
            <person name="Kim S.Y."/>
            <person name="Kim M.S."/>
            <person name="Kang B.C."/>
            <person name="Jo Y.D."/>
            <person name="Yang H.B."/>
            <person name="Jeong H.J."/>
            <person name="Kang W.H."/>
            <person name="Kwon J.K."/>
            <person name="Shin C."/>
            <person name="Lim J.Y."/>
            <person name="Park J.H."/>
            <person name="Huh J.H."/>
            <person name="Kim J.S."/>
            <person name="Kim B.D."/>
            <person name="Cohen O."/>
            <person name="Paran I."/>
            <person name="Suh M.C."/>
            <person name="Lee S.B."/>
            <person name="Kim Y.K."/>
            <person name="Shin Y."/>
            <person name="Noh S.J."/>
            <person name="Park J."/>
            <person name="Seo Y.S."/>
            <person name="Kwon S.Y."/>
            <person name="Kim H.A."/>
            <person name="Park J.M."/>
            <person name="Kim H.J."/>
            <person name="Choi S.B."/>
            <person name="Bosland P.W."/>
            <person name="Reeves G."/>
            <person name="Jo S.H."/>
            <person name="Lee B.W."/>
            <person name="Cho H.T."/>
            <person name="Choi H.S."/>
            <person name="Lee M.S."/>
            <person name="Yu Y."/>
            <person name="Do Choi Y."/>
            <person name="Park B.S."/>
            <person name="van Deynze A."/>
            <person name="Ashrafi H."/>
            <person name="Hill T."/>
            <person name="Kim W.T."/>
            <person name="Pai H.S."/>
            <person name="Ahn H.K."/>
            <person name="Yeam I."/>
            <person name="Giovannoni J.J."/>
            <person name="Rose J.K."/>
            <person name="Sorensen I."/>
            <person name="Lee S.J."/>
            <person name="Kim R.W."/>
            <person name="Choi I.Y."/>
            <person name="Choi B.S."/>
            <person name="Lim J.S."/>
            <person name="Lee Y.H."/>
            <person name="Choi D."/>
        </authorList>
    </citation>
    <scope>NUCLEOTIDE SEQUENCE [LARGE SCALE GENOMIC DNA]</scope>
    <source>
        <strain evidence="12">cv. CM334</strain>
    </source>
</reference>
<dbReference type="Gramene" id="PHT63405">
    <property type="protein sequence ID" value="PHT63405"/>
    <property type="gene ID" value="T459_32769"/>
</dbReference>
<dbReference type="EMBL" id="AYRZ02000033">
    <property type="protein sequence ID" value="PHT63405.1"/>
    <property type="molecule type" value="Genomic_DNA"/>
</dbReference>
<keyword evidence="4" id="KW-0677">Repeat</keyword>
<dbReference type="GO" id="GO:0005783">
    <property type="term" value="C:endoplasmic reticulum"/>
    <property type="evidence" value="ECO:0007669"/>
    <property type="project" value="UniProtKB-ARBA"/>
</dbReference>
<evidence type="ECO:0000256" key="3">
    <source>
        <dbReference type="ARBA" id="ARBA00022692"/>
    </source>
</evidence>
<feature type="transmembrane region" description="Helical" evidence="10">
    <location>
        <begin position="164"/>
        <end position="182"/>
    </location>
</feature>
<evidence type="ECO:0000256" key="5">
    <source>
        <dbReference type="ARBA" id="ARBA00022989"/>
    </source>
</evidence>
<evidence type="ECO:0000256" key="7">
    <source>
        <dbReference type="ARBA" id="ARBA00024030"/>
    </source>
</evidence>
<proteinExistence type="inferred from homology"/>
<keyword evidence="12" id="KW-1185">Reference proteome</keyword>
<keyword evidence="3 9" id="KW-0812">Transmembrane</keyword>
<evidence type="ECO:0000256" key="8">
    <source>
        <dbReference type="ARBA" id="ARBA00058554"/>
    </source>
</evidence>
<dbReference type="GO" id="GO:0015250">
    <property type="term" value="F:water channel activity"/>
    <property type="evidence" value="ECO:0007669"/>
    <property type="project" value="InterPro"/>
</dbReference>
<dbReference type="Pfam" id="PF00230">
    <property type="entry name" value="MIP"/>
    <property type="match status" value="1"/>
</dbReference>
<evidence type="ECO:0000256" key="4">
    <source>
        <dbReference type="ARBA" id="ARBA00022737"/>
    </source>
</evidence>
<comment type="caution">
    <text evidence="11">The sequence shown here is derived from an EMBL/GenBank/DDBJ whole genome shotgun (WGS) entry which is preliminary data.</text>
</comment>
<feature type="transmembrane region" description="Helical" evidence="10">
    <location>
        <begin position="6"/>
        <end position="32"/>
    </location>
</feature>
<evidence type="ECO:0000256" key="6">
    <source>
        <dbReference type="ARBA" id="ARBA00023136"/>
    </source>
</evidence>
<protein>
    <submittedName>
        <fullName evidence="11">Aquaporin SIP1-1</fullName>
    </submittedName>
</protein>
<dbReference type="PRINTS" id="PR00783">
    <property type="entry name" value="MINTRINSICP"/>
</dbReference>
<dbReference type="PANTHER" id="PTHR46739:SF3">
    <property type="entry name" value="AQUAPORIN SIP1-1"/>
    <property type="match status" value="1"/>
</dbReference>
<feature type="transmembrane region" description="Helical" evidence="10">
    <location>
        <begin position="44"/>
        <end position="62"/>
    </location>
</feature>
<accession>A0A2G2Y0Y5</accession>
<keyword evidence="5 10" id="KW-1133">Transmembrane helix</keyword>
<name>A0A2G2Y0Y5_CAPAN</name>
<comment type="subcellular location">
    <subcellularLocation>
        <location evidence="1">Membrane</location>
        <topology evidence="1">Multi-pass membrane protein</topology>
    </subcellularLocation>
</comment>
<reference evidence="11 12" key="2">
    <citation type="journal article" date="2017" name="Genome Biol.">
        <title>New reference genome sequences of hot pepper reveal the massive evolution of plant disease-resistance genes by retroduplication.</title>
        <authorList>
            <person name="Kim S."/>
            <person name="Park J."/>
            <person name="Yeom S.I."/>
            <person name="Kim Y.M."/>
            <person name="Seo E."/>
            <person name="Kim K.T."/>
            <person name="Kim M.S."/>
            <person name="Lee J.M."/>
            <person name="Cheong K."/>
            <person name="Shin H.S."/>
            <person name="Kim S.B."/>
            <person name="Han K."/>
            <person name="Lee J."/>
            <person name="Park M."/>
            <person name="Lee H.A."/>
            <person name="Lee H.Y."/>
            <person name="Lee Y."/>
            <person name="Oh S."/>
            <person name="Lee J.H."/>
            <person name="Choi E."/>
            <person name="Choi E."/>
            <person name="Lee S.E."/>
            <person name="Jeon J."/>
            <person name="Kim H."/>
            <person name="Choi G."/>
            <person name="Song H."/>
            <person name="Lee J."/>
            <person name="Lee S.C."/>
            <person name="Kwon J.K."/>
            <person name="Lee H.Y."/>
            <person name="Koo N."/>
            <person name="Hong Y."/>
            <person name="Kim R.W."/>
            <person name="Kang W.H."/>
            <person name="Huh J.H."/>
            <person name="Kang B.C."/>
            <person name="Yang T.J."/>
            <person name="Lee Y.H."/>
            <person name="Bennetzen J.L."/>
            <person name="Choi D."/>
        </authorList>
    </citation>
    <scope>NUCLEOTIDE SEQUENCE [LARGE SCALE GENOMIC DNA]</scope>
    <source>
        <strain evidence="12">cv. CM334</strain>
    </source>
</reference>
<dbReference type="Proteomes" id="UP000222542">
    <property type="component" value="Unassembled WGS sequence"/>
</dbReference>
<dbReference type="InterPro" id="IPR000425">
    <property type="entry name" value="MIP"/>
</dbReference>
<comment type="function">
    <text evidence="8">Water channel required to facilitate the transport of water across cell membrane.</text>
</comment>
<dbReference type="STRING" id="4072.A0A2G2Y0Y5"/>
<evidence type="ECO:0000256" key="1">
    <source>
        <dbReference type="ARBA" id="ARBA00004141"/>
    </source>
</evidence>
<dbReference type="SUPFAM" id="SSF81338">
    <property type="entry name" value="Aquaporin-like"/>
    <property type="match status" value="1"/>
</dbReference>
<evidence type="ECO:0000313" key="11">
    <source>
        <dbReference type="EMBL" id="PHT63405.1"/>
    </source>
</evidence>
<comment type="similarity">
    <text evidence="7">Belongs to the MIP/aquaporin (TC 1.A.8) family. SIP (TC 1.A.8.10) subfamily.</text>
</comment>
<dbReference type="GO" id="GO:0016020">
    <property type="term" value="C:membrane"/>
    <property type="evidence" value="ECO:0007669"/>
    <property type="project" value="UniProtKB-SubCell"/>
</dbReference>
<evidence type="ECO:0000256" key="9">
    <source>
        <dbReference type="RuleBase" id="RU000477"/>
    </source>
</evidence>